<gene>
    <name evidence="2" type="ORF">Afe05nite_74560</name>
</gene>
<evidence type="ECO:0000313" key="2">
    <source>
        <dbReference type="EMBL" id="GIE15616.1"/>
    </source>
</evidence>
<evidence type="ECO:0000313" key="3">
    <source>
        <dbReference type="Proteomes" id="UP000598174"/>
    </source>
</evidence>
<feature type="region of interest" description="Disordered" evidence="1">
    <location>
        <begin position="82"/>
        <end position="117"/>
    </location>
</feature>
<accession>A0A919MDB5</accession>
<name>A0A919MDB5_9ACTN</name>
<keyword evidence="3" id="KW-1185">Reference proteome</keyword>
<proteinExistence type="predicted"/>
<dbReference type="AlphaFoldDB" id="A0A919MDB5"/>
<evidence type="ECO:0000256" key="1">
    <source>
        <dbReference type="SAM" id="MobiDB-lite"/>
    </source>
</evidence>
<reference evidence="2" key="1">
    <citation type="submission" date="2021-01" db="EMBL/GenBank/DDBJ databases">
        <title>Whole genome shotgun sequence of Actinoplanes ferrugineus NBRC 15555.</title>
        <authorList>
            <person name="Komaki H."/>
            <person name="Tamura T."/>
        </authorList>
    </citation>
    <scope>NUCLEOTIDE SEQUENCE</scope>
    <source>
        <strain evidence="2">NBRC 15555</strain>
    </source>
</reference>
<sequence length="117" mass="12132">MREASHPMPLGAGQLFGNHVVALPVAGYGDGLVGSPQLFATLQICKVKNGVVTGGDLARHALRYLHTTILLADDANVENSKVGCSPRRGGGTQHVGVGELVSPGRDRSPRAARRLGG</sequence>
<dbReference type="EMBL" id="BOMM01000070">
    <property type="protein sequence ID" value="GIE15616.1"/>
    <property type="molecule type" value="Genomic_DNA"/>
</dbReference>
<comment type="caution">
    <text evidence="2">The sequence shown here is derived from an EMBL/GenBank/DDBJ whole genome shotgun (WGS) entry which is preliminary data.</text>
</comment>
<organism evidence="2 3">
    <name type="scientific">Paractinoplanes ferrugineus</name>
    <dbReference type="NCBI Taxonomy" id="113564"/>
    <lineage>
        <taxon>Bacteria</taxon>
        <taxon>Bacillati</taxon>
        <taxon>Actinomycetota</taxon>
        <taxon>Actinomycetes</taxon>
        <taxon>Micromonosporales</taxon>
        <taxon>Micromonosporaceae</taxon>
        <taxon>Paractinoplanes</taxon>
    </lineage>
</organism>
<protein>
    <submittedName>
        <fullName evidence="2">Uncharacterized protein</fullName>
    </submittedName>
</protein>
<dbReference type="Proteomes" id="UP000598174">
    <property type="component" value="Unassembled WGS sequence"/>
</dbReference>